<keyword evidence="2" id="KW-1185">Reference proteome</keyword>
<organism evidence="1 2">
    <name type="scientific">Lupinus albus</name>
    <name type="common">White lupine</name>
    <name type="synonym">Lupinus termis</name>
    <dbReference type="NCBI Taxonomy" id="3870"/>
    <lineage>
        <taxon>Eukaryota</taxon>
        <taxon>Viridiplantae</taxon>
        <taxon>Streptophyta</taxon>
        <taxon>Embryophyta</taxon>
        <taxon>Tracheophyta</taxon>
        <taxon>Spermatophyta</taxon>
        <taxon>Magnoliopsida</taxon>
        <taxon>eudicotyledons</taxon>
        <taxon>Gunneridae</taxon>
        <taxon>Pentapetalae</taxon>
        <taxon>rosids</taxon>
        <taxon>fabids</taxon>
        <taxon>Fabales</taxon>
        <taxon>Fabaceae</taxon>
        <taxon>Papilionoideae</taxon>
        <taxon>50 kb inversion clade</taxon>
        <taxon>genistoids sensu lato</taxon>
        <taxon>core genistoids</taxon>
        <taxon>Genisteae</taxon>
        <taxon>Lupinus</taxon>
    </lineage>
</organism>
<evidence type="ECO:0000313" key="2">
    <source>
        <dbReference type="Proteomes" id="UP000447434"/>
    </source>
</evidence>
<dbReference type="EMBL" id="WOCE01000002">
    <property type="protein sequence ID" value="KAE9619775.1"/>
    <property type="molecule type" value="Genomic_DNA"/>
</dbReference>
<sequence>MPLFVPLCGGNSTTKKTCRAWVSEWDNVQFGFVGQPVIEPSANKIWVHIIEAKYFTGSDLLLGGSSDESSFWKSIMKTSAMLRDEFSFRFGFCAAGTLLLEPRHD</sequence>
<proteinExistence type="predicted"/>
<dbReference type="Proteomes" id="UP000447434">
    <property type="component" value="Chromosome 2"/>
</dbReference>
<reference evidence="2" key="1">
    <citation type="journal article" date="2020" name="Nat. Commun.">
        <title>Genome sequence of the cluster root forming white lupin.</title>
        <authorList>
            <person name="Hufnagel B."/>
            <person name="Marques A."/>
            <person name="Soriano A."/>
            <person name="Marques L."/>
            <person name="Divol F."/>
            <person name="Doumas P."/>
            <person name="Sallet E."/>
            <person name="Mancinotti D."/>
            <person name="Carrere S."/>
            <person name="Marande W."/>
            <person name="Arribat S."/>
            <person name="Keller J."/>
            <person name="Huneau C."/>
            <person name="Blein T."/>
            <person name="Aime D."/>
            <person name="Laguerre M."/>
            <person name="Taylor J."/>
            <person name="Schubert V."/>
            <person name="Nelson M."/>
            <person name="Geu-Flores F."/>
            <person name="Crespi M."/>
            <person name="Gallardo-Guerrero K."/>
            <person name="Delaux P.-M."/>
            <person name="Salse J."/>
            <person name="Berges H."/>
            <person name="Guyot R."/>
            <person name="Gouzy J."/>
            <person name="Peret B."/>
        </authorList>
    </citation>
    <scope>NUCLEOTIDE SEQUENCE [LARGE SCALE GENOMIC DNA]</scope>
    <source>
        <strain evidence="2">cv. Amiga</strain>
    </source>
</reference>
<gene>
    <name evidence="1" type="ORF">Lalb_Chr02g0156841</name>
</gene>
<name>A0A6A5N1Z9_LUPAL</name>
<protein>
    <submittedName>
        <fullName evidence="1">Uncharacterized protein</fullName>
    </submittedName>
</protein>
<dbReference type="AlphaFoldDB" id="A0A6A5N1Z9"/>
<comment type="caution">
    <text evidence="1">The sequence shown here is derived from an EMBL/GenBank/DDBJ whole genome shotgun (WGS) entry which is preliminary data.</text>
</comment>
<accession>A0A6A5N1Z9</accession>
<evidence type="ECO:0000313" key="1">
    <source>
        <dbReference type="EMBL" id="KAE9619775.1"/>
    </source>
</evidence>